<name>A0A5J4ZP17_9ASTE</name>
<keyword evidence="4" id="KW-1185">Reference proteome</keyword>
<proteinExistence type="inferred from homology"/>
<comment type="similarity">
    <text evidence="1">Belongs to the 'GDSL' lipolytic enzyme family.</text>
</comment>
<dbReference type="InterPro" id="IPR035669">
    <property type="entry name" value="SGNH_plant_lipase-like"/>
</dbReference>
<reference evidence="3 4" key="1">
    <citation type="submission" date="2019-09" db="EMBL/GenBank/DDBJ databases">
        <title>A chromosome-level genome assembly of the Chinese tupelo Nyssa sinensis.</title>
        <authorList>
            <person name="Yang X."/>
            <person name="Kang M."/>
            <person name="Yang Y."/>
            <person name="Xiong H."/>
            <person name="Wang M."/>
            <person name="Zhang Z."/>
            <person name="Wang Z."/>
            <person name="Wu H."/>
            <person name="Ma T."/>
            <person name="Liu J."/>
            <person name="Xi Z."/>
        </authorList>
    </citation>
    <scope>NUCLEOTIDE SEQUENCE [LARGE SCALE GENOMIC DNA]</scope>
    <source>
        <strain evidence="3">J267</strain>
        <tissue evidence="3">Leaf</tissue>
    </source>
</reference>
<dbReference type="InterPro" id="IPR001087">
    <property type="entry name" value="GDSL"/>
</dbReference>
<dbReference type="Gene3D" id="3.40.50.1110">
    <property type="entry name" value="SGNH hydrolase"/>
    <property type="match status" value="1"/>
</dbReference>
<dbReference type="AlphaFoldDB" id="A0A5J4ZP17"/>
<evidence type="ECO:0000313" key="3">
    <source>
        <dbReference type="EMBL" id="KAA8519719.1"/>
    </source>
</evidence>
<protein>
    <submittedName>
        <fullName evidence="3">Uncharacterized protein</fullName>
    </submittedName>
</protein>
<dbReference type="InterPro" id="IPR050592">
    <property type="entry name" value="GDSL_lipolytic_enzyme"/>
</dbReference>
<dbReference type="Pfam" id="PF00657">
    <property type="entry name" value="Lipase_GDSL"/>
    <property type="match status" value="1"/>
</dbReference>
<feature type="chain" id="PRO_5023898727" evidence="2">
    <location>
        <begin position="32"/>
        <end position="368"/>
    </location>
</feature>
<keyword evidence="2" id="KW-0732">Signal</keyword>
<dbReference type="GO" id="GO:0016788">
    <property type="term" value="F:hydrolase activity, acting on ester bonds"/>
    <property type="evidence" value="ECO:0007669"/>
    <property type="project" value="InterPro"/>
</dbReference>
<dbReference type="InterPro" id="IPR036514">
    <property type="entry name" value="SGNH_hydro_sf"/>
</dbReference>
<dbReference type="FunFam" id="3.40.50.1110:FF:000003">
    <property type="entry name" value="GDSL esterase/lipase APG"/>
    <property type="match status" value="1"/>
</dbReference>
<feature type="signal peptide" evidence="2">
    <location>
        <begin position="1"/>
        <end position="31"/>
    </location>
</feature>
<dbReference type="PANTHER" id="PTHR45642">
    <property type="entry name" value="GDSL ESTERASE/LIPASE EXL3"/>
    <property type="match status" value="1"/>
</dbReference>
<evidence type="ECO:0000256" key="2">
    <source>
        <dbReference type="SAM" id="SignalP"/>
    </source>
</evidence>
<gene>
    <name evidence="3" type="ORF">F0562_013975</name>
</gene>
<organism evidence="3 4">
    <name type="scientific">Nyssa sinensis</name>
    <dbReference type="NCBI Taxonomy" id="561372"/>
    <lineage>
        <taxon>Eukaryota</taxon>
        <taxon>Viridiplantae</taxon>
        <taxon>Streptophyta</taxon>
        <taxon>Embryophyta</taxon>
        <taxon>Tracheophyta</taxon>
        <taxon>Spermatophyta</taxon>
        <taxon>Magnoliopsida</taxon>
        <taxon>eudicotyledons</taxon>
        <taxon>Gunneridae</taxon>
        <taxon>Pentapetalae</taxon>
        <taxon>asterids</taxon>
        <taxon>Cornales</taxon>
        <taxon>Nyssaceae</taxon>
        <taxon>Nyssa</taxon>
    </lineage>
</organism>
<dbReference type="OrthoDB" id="1600564at2759"/>
<evidence type="ECO:0000313" key="4">
    <source>
        <dbReference type="Proteomes" id="UP000325577"/>
    </source>
</evidence>
<dbReference type="CDD" id="cd01837">
    <property type="entry name" value="SGNH_plant_lipase_like"/>
    <property type="match status" value="1"/>
</dbReference>
<dbReference type="Proteomes" id="UP000325577">
    <property type="component" value="Linkage Group LG6"/>
</dbReference>
<dbReference type="SUPFAM" id="SSF52266">
    <property type="entry name" value="SGNH hydrolase"/>
    <property type="match status" value="1"/>
</dbReference>
<accession>A0A5J4ZP17</accession>
<dbReference type="PANTHER" id="PTHR45642:SF3">
    <property type="entry name" value="OS09G0540400 PROTEIN"/>
    <property type="match status" value="1"/>
</dbReference>
<evidence type="ECO:0000256" key="1">
    <source>
        <dbReference type="ARBA" id="ARBA00008668"/>
    </source>
</evidence>
<sequence>MMRSFHKHSLTLFYHLVFVFVLITISQQAEAKEKALNHSVSAIFIFGDSTVDPGNNNYILTPFKSDFLPYGRDFVNQNPTGRFTNGRLSNDFMATYLGIKEYVPPYLDPTLSIEELMTGVSFASAGSGFDPLTPKLSNVIPVSKQIEYFKEYQERLEVAIGKRKTKDLIKNAVYFVSAGTNDFVVNYFLVPIRRKSYDLPTYMDFLLQQVQLLLQGLWKQGARRMAVVGLPPMGCLPIVITLFSDSAIMHRACVDFYSSVARAFNVKFENMLNAMQSSLANLGSRIVYIDAYGPLSEMIQGHTYEFDEVIRGCCGTGIMETALLCNPKSPVCSDASKYVFFDSIHPTEKAYYILFLHARPKVDSIVQD</sequence>
<dbReference type="EMBL" id="CM018049">
    <property type="protein sequence ID" value="KAA8519719.1"/>
    <property type="molecule type" value="Genomic_DNA"/>
</dbReference>